<organism evidence="3 4">
    <name type="scientific">Lacibacter sediminis</name>
    <dbReference type="NCBI Taxonomy" id="2760713"/>
    <lineage>
        <taxon>Bacteria</taxon>
        <taxon>Pseudomonadati</taxon>
        <taxon>Bacteroidota</taxon>
        <taxon>Chitinophagia</taxon>
        <taxon>Chitinophagales</taxon>
        <taxon>Chitinophagaceae</taxon>
        <taxon>Lacibacter</taxon>
    </lineage>
</organism>
<dbReference type="Pfam" id="PF00534">
    <property type="entry name" value="Glycos_transf_1"/>
    <property type="match status" value="1"/>
</dbReference>
<feature type="domain" description="Glycosyltransferase subfamily 4-like N-terminal" evidence="2">
    <location>
        <begin position="12"/>
        <end position="174"/>
    </location>
</feature>
<dbReference type="GO" id="GO:0016757">
    <property type="term" value="F:glycosyltransferase activity"/>
    <property type="evidence" value="ECO:0007669"/>
    <property type="project" value="InterPro"/>
</dbReference>
<proteinExistence type="predicted"/>
<dbReference type="PANTHER" id="PTHR45947">
    <property type="entry name" value="SULFOQUINOVOSYL TRANSFERASE SQD2"/>
    <property type="match status" value="1"/>
</dbReference>
<sequence>MRIVHVVEPFASGVVTFVKSLVEHLPEDYHIVIHGERQEVMERAEVKKLFPPHQVKFIHWKSAQRGLHPVKDTRALFELYNILKRFRSADVVHLHSSKSGFIGRLACRWLKIKNVIYTPNGAPFLMQQSKFKQLLYKQLELIGHSFGGKVVCVSASEAEAYKQLGIEASYINNGTTLPFVSNQLFTPRTDQTKFIIAFSGRILAQKNPKRFNEIAQQFLSYSNVEFVWIGDGEDSHLLSCPNIRITGWLTEDEVKNELAKASLYLSTADYEGLSFGVLEAMALGKPLILSNCTGNKDIIRYGVNGDLFETTAQACTQIHYYINNPFMMEAMGTYSKDLCKTEFNAASSAGNYRLAYTY</sequence>
<evidence type="ECO:0000259" key="1">
    <source>
        <dbReference type="Pfam" id="PF00534"/>
    </source>
</evidence>
<accession>A0A7G5XED6</accession>
<evidence type="ECO:0000259" key="2">
    <source>
        <dbReference type="Pfam" id="PF13439"/>
    </source>
</evidence>
<dbReference type="KEGG" id="lacs:H4075_17430"/>
<protein>
    <submittedName>
        <fullName evidence="3">Glycosyltransferase</fullName>
    </submittedName>
</protein>
<dbReference type="Pfam" id="PF13439">
    <property type="entry name" value="Glyco_transf_4"/>
    <property type="match status" value="1"/>
</dbReference>
<dbReference type="AlphaFoldDB" id="A0A7G5XED6"/>
<dbReference type="RefSeq" id="WP_182802101.1">
    <property type="nucleotide sequence ID" value="NZ_CP060007.1"/>
</dbReference>
<name>A0A7G5XED6_9BACT</name>
<keyword evidence="4" id="KW-1185">Reference proteome</keyword>
<evidence type="ECO:0000313" key="4">
    <source>
        <dbReference type="Proteomes" id="UP000515344"/>
    </source>
</evidence>
<dbReference type="Gene3D" id="3.40.50.2000">
    <property type="entry name" value="Glycogen Phosphorylase B"/>
    <property type="match status" value="2"/>
</dbReference>
<dbReference type="PANTHER" id="PTHR45947:SF3">
    <property type="entry name" value="SULFOQUINOVOSYL TRANSFERASE SQD2"/>
    <property type="match status" value="1"/>
</dbReference>
<dbReference type="InterPro" id="IPR050194">
    <property type="entry name" value="Glycosyltransferase_grp1"/>
</dbReference>
<dbReference type="InterPro" id="IPR001296">
    <property type="entry name" value="Glyco_trans_1"/>
</dbReference>
<reference evidence="4" key="1">
    <citation type="submission" date="2020-08" db="EMBL/GenBank/DDBJ databases">
        <title>Lacibacter sp. S13-6-6 genome sequencing.</title>
        <authorList>
            <person name="Jin L."/>
        </authorList>
    </citation>
    <scope>NUCLEOTIDE SEQUENCE [LARGE SCALE GENOMIC DNA]</scope>
    <source>
        <strain evidence="4">S13-6-6</strain>
    </source>
</reference>
<evidence type="ECO:0000313" key="3">
    <source>
        <dbReference type="EMBL" id="QNA43839.1"/>
    </source>
</evidence>
<dbReference type="EMBL" id="CP060007">
    <property type="protein sequence ID" value="QNA43839.1"/>
    <property type="molecule type" value="Genomic_DNA"/>
</dbReference>
<feature type="domain" description="Glycosyl transferase family 1" evidence="1">
    <location>
        <begin position="188"/>
        <end position="336"/>
    </location>
</feature>
<dbReference type="SUPFAM" id="SSF53756">
    <property type="entry name" value="UDP-Glycosyltransferase/glycogen phosphorylase"/>
    <property type="match status" value="1"/>
</dbReference>
<gene>
    <name evidence="3" type="ORF">H4075_17430</name>
</gene>
<dbReference type="Proteomes" id="UP000515344">
    <property type="component" value="Chromosome"/>
</dbReference>
<dbReference type="InterPro" id="IPR028098">
    <property type="entry name" value="Glyco_trans_4-like_N"/>
</dbReference>